<organism evidence="1 2">
    <name type="scientific">Scophthalmus maximus</name>
    <name type="common">Turbot</name>
    <name type="synonym">Psetta maxima</name>
    <dbReference type="NCBI Taxonomy" id="52904"/>
    <lineage>
        <taxon>Eukaryota</taxon>
        <taxon>Metazoa</taxon>
        <taxon>Chordata</taxon>
        <taxon>Craniata</taxon>
        <taxon>Vertebrata</taxon>
        <taxon>Euteleostomi</taxon>
        <taxon>Actinopterygii</taxon>
        <taxon>Neopterygii</taxon>
        <taxon>Teleostei</taxon>
        <taxon>Neoteleostei</taxon>
        <taxon>Acanthomorphata</taxon>
        <taxon>Carangaria</taxon>
        <taxon>Pleuronectiformes</taxon>
        <taxon>Pleuronectoidei</taxon>
        <taxon>Scophthalmidae</taxon>
        <taxon>Scophthalmus</taxon>
    </lineage>
</organism>
<dbReference type="EMBL" id="VEVO01000010">
    <property type="protein sequence ID" value="KAF0035797.1"/>
    <property type="molecule type" value="Genomic_DNA"/>
</dbReference>
<dbReference type="Proteomes" id="UP000438429">
    <property type="component" value="Unassembled WGS sequence"/>
</dbReference>
<reference evidence="1 2" key="1">
    <citation type="submission" date="2019-06" db="EMBL/GenBank/DDBJ databases">
        <title>Draft genomes of female and male turbot (Scophthalmus maximus).</title>
        <authorList>
            <person name="Xu H."/>
            <person name="Xu X.-W."/>
            <person name="Shao C."/>
            <person name="Chen S."/>
        </authorList>
    </citation>
    <scope>NUCLEOTIDE SEQUENCE [LARGE SCALE GENOMIC DNA]</scope>
    <source>
        <strain evidence="1">Ysfricsl-2016a</strain>
        <tissue evidence="1">Blood</tissue>
    </source>
</reference>
<evidence type="ECO:0000313" key="2">
    <source>
        <dbReference type="Proteomes" id="UP000438429"/>
    </source>
</evidence>
<accession>A0A6A4SQY3</accession>
<gene>
    <name evidence="1" type="ORF">F2P81_011109</name>
</gene>
<dbReference type="AlphaFoldDB" id="A0A6A4SQY3"/>
<evidence type="ECO:0000313" key="1">
    <source>
        <dbReference type="EMBL" id="KAF0035797.1"/>
    </source>
</evidence>
<name>A0A6A4SQY3_SCOMX</name>
<proteinExistence type="predicted"/>
<protein>
    <submittedName>
        <fullName evidence="1">Uncharacterized protein</fullName>
    </submittedName>
</protein>
<comment type="caution">
    <text evidence="1">The sequence shown here is derived from an EMBL/GenBank/DDBJ whole genome shotgun (WGS) entry which is preliminary data.</text>
</comment>
<sequence length="90" mass="10802">MLLRLLWERETMSVRQKKKKKKKKQKWIQKHVKATGHMSRARGRQGRSASALRKLLVRYRSNHPHGYQLFHDAVAMELTVMLHRCFCIFT</sequence>